<dbReference type="Pfam" id="PF25601">
    <property type="entry name" value="AAA_lid_14"/>
    <property type="match status" value="1"/>
</dbReference>
<dbReference type="Gene3D" id="1.10.8.60">
    <property type="match status" value="1"/>
</dbReference>
<dbReference type="SMART" id="SM00448">
    <property type="entry name" value="REC"/>
    <property type="match status" value="1"/>
</dbReference>
<dbReference type="InterPro" id="IPR002197">
    <property type="entry name" value="HTH_Fis"/>
</dbReference>
<gene>
    <name evidence="8" type="ORF">FAZ15_08860</name>
</gene>
<dbReference type="Pfam" id="PF00072">
    <property type="entry name" value="Response_reg"/>
    <property type="match status" value="1"/>
</dbReference>
<evidence type="ECO:0000259" key="7">
    <source>
        <dbReference type="PROSITE" id="PS50110"/>
    </source>
</evidence>
<dbReference type="Pfam" id="PF00158">
    <property type="entry name" value="Sigma54_activat"/>
    <property type="match status" value="1"/>
</dbReference>
<dbReference type="GO" id="GO:0000160">
    <property type="term" value="P:phosphorelay signal transduction system"/>
    <property type="evidence" value="ECO:0007669"/>
    <property type="project" value="InterPro"/>
</dbReference>
<dbReference type="InterPro" id="IPR003593">
    <property type="entry name" value="AAA+_ATPase"/>
</dbReference>
<feature type="domain" description="Response regulatory" evidence="7">
    <location>
        <begin position="7"/>
        <end position="126"/>
    </location>
</feature>
<evidence type="ECO:0000313" key="8">
    <source>
        <dbReference type="EMBL" id="TJZ61299.1"/>
    </source>
</evidence>
<dbReference type="CDD" id="cd00156">
    <property type="entry name" value="REC"/>
    <property type="match status" value="1"/>
</dbReference>
<keyword evidence="5" id="KW-0597">Phosphoprotein</keyword>
<evidence type="ECO:0000256" key="3">
    <source>
        <dbReference type="ARBA" id="ARBA00023015"/>
    </source>
</evidence>
<proteinExistence type="predicted"/>
<comment type="caution">
    <text evidence="8">The sequence shown here is derived from an EMBL/GenBank/DDBJ whole genome shotgun (WGS) entry which is preliminary data.</text>
</comment>
<dbReference type="GO" id="GO:0005524">
    <property type="term" value="F:ATP binding"/>
    <property type="evidence" value="ECO:0007669"/>
    <property type="project" value="UniProtKB-KW"/>
</dbReference>
<keyword evidence="3" id="KW-0805">Transcription regulation</keyword>
<evidence type="ECO:0000256" key="4">
    <source>
        <dbReference type="ARBA" id="ARBA00023163"/>
    </source>
</evidence>
<dbReference type="GO" id="GO:0006355">
    <property type="term" value="P:regulation of DNA-templated transcription"/>
    <property type="evidence" value="ECO:0007669"/>
    <property type="project" value="InterPro"/>
</dbReference>
<dbReference type="Gene3D" id="3.40.50.2300">
    <property type="match status" value="1"/>
</dbReference>
<keyword evidence="9" id="KW-1185">Reference proteome</keyword>
<dbReference type="GO" id="GO:0043565">
    <property type="term" value="F:sequence-specific DNA binding"/>
    <property type="evidence" value="ECO:0007669"/>
    <property type="project" value="InterPro"/>
</dbReference>
<dbReference type="InterPro" id="IPR011006">
    <property type="entry name" value="CheY-like_superfamily"/>
</dbReference>
<dbReference type="RefSeq" id="WP_136900954.1">
    <property type="nucleotide sequence ID" value="NZ_SUME01000003.1"/>
</dbReference>
<dbReference type="PROSITE" id="PS50045">
    <property type="entry name" value="SIGMA54_INTERACT_4"/>
    <property type="match status" value="1"/>
</dbReference>
<keyword evidence="4" id="KW-0804">Transcription</keyword>
<dbReference type="PANTHER" id="PTHR32071">
    <property type="entry name" value="TRANSCRIPTIONAL REGULATORY PROTEIN"/>
    <property type="match status" value="1"/>
</dbReference>
<evidence type="ECO:0000313" key="9">
    <source>
        <dbReference type="Proteomes" id="UP000306808"/>
    </source>
</evidence>
<dbReference type="InterPro" id="IPR002078">
    <property type="entry name" value="Sigma_54_int"/>
</dbReference>
<dbReference type="Gene3D" id="1.10.10.60">
    <property type="entry name" value="Homeodomain-like"/>
    <property type="match status" value="1"/>
</dbReference>
<dbReference type="Gene3D" id="3.40.50.300">
    <property type="entry name" value="P-loop containing nucleotide triphosphate hydrolases"/>
    <property type="match status" value="1"/>
</dbReference>
<dbReference type="OrthoDB" id="9767722at2"/>
<feature type="domain" description="Sigma-54 factor interaction" evidence="6">
    <location>
        <begin position="146"/>
        <end position="375"/>
    </location>
</feature>
<keyword evidence="2" id="KW-0067">ATP-binding</keyword>
<reference evidence="8 9" key="1">
    <citation type="submission" date="2019-04" db="EMBL/GenBank/DDBJ databases">
        <title>Sphingobacterium olei sp. nov., isolated from oil-contaminated soil.</title>
        <authorList>
            <person name="Liu B."/>
        </authorList>
    </citation>
    <scope>NUCLEOTIDE SEQUENCE [LARGE SCALE GENOMIC DNA]</scope>
    <source>
        <strain evidence="8 9">HAL-9</strain>
    </source>
</reference>
<dbReference type="PROSITE" id="PS50110">
    <property type="entry name" value="RESPONSE_REGULATORY"/>
    <property type="match status" value="1"/>
</dbReference>
<feature type="modified residue" description="4-aspartylphosphate" evidence="5">
    <location>
        <position position="56"/>
    </location>
</feature>
<dbReference type="EMBL" id="SUME01000003">
    <property type="protein sequence ID" value="TJZ61299.1"/>
    <property type="molecule type" value="Genomic_DNA"/>
</dbReference>
<dbReference type="PRINTS" id="PR01590">
    <property type="entry name" value="HTHFIS"/>
</dbReference>
<dbReference type="InterPro" id="IPR027417">
    <property type="entry name" value="P-loop_NTPase"/>
</dbReference>
<keyword evidence="1" id="KW-0547">Nucleotide-binding</keyword>
<dbReference type="FunFam" id="3.40.50.300:FF:000006">
    <property type="entry name" value="DNA-binding transcriptional regulator NtrC"/>
    <property type="match status" value="1"/>
</dbReference>
<dbReference type="InterPro" id="IPR058031">
    <property type="entry name" value="AAA_lid_NorR"/>
</dbReference>
<dbReference type="Proteomes" id="UP000306808">
    <property type="component" value="Unassembled WGS sequence"/>
</dbReference>
<dbReference type="CDD" id="cd00009">
    <property type="entry name" value="AAA"/>
    <property type="match status" value="1"/>
</dbReference>
<dbReference type="PROSITE" id="PS00676">
    <property type="entry name" value="SIGMA54_INTERACT_2"/>
    <property type="match status" value="1"/>
</dbReference>
<dbReference type="InterPro" id="IPR025943">
    <property type="entry name" value="Sigma_54_int_dom_ATP-bd_2"/>
</dbReference>
<evidence type="ECO:0000256" key="2">
    <source>
        <dbReference type="ARBA" id="ARBA00022840"/>
    </source>
</evidence>
<accession>A0A4U0P259</accession>
<dbReference type="InterPro" id="IPR009057">
    <property type="entry name" value="Homeodomain-like_sf"/>
</dbReference>
<dbReference type="SUPFAM" id="SSF52172">
    <property type="entry name" value="CheY-like"/>
    <property type="match status" value="1"/>
</dbReference>
<organism evidence="8 9">
    <name type="scientific">Sphingobacterium olei</name>
    <dbReference type="NCBI Taxonomy" id="2571155"/>
    <lineage>
        <taxon>Bacteria</taxon>
        <taxon>Pseudomonadati</taxon>
        <taxon>Bacteroidota</taxon>
        <taxon>Sphingobacteriia</taxon>
        <taxon>Sphingobacteriales</taxon>
        <taxon>Sphingobacteriaceae</taxon>
        <taxon>Sphingobacterium</taxon>
    </lineage>
</organism>
<evidence type="ECO:0000256" key="1">
    <source>
        <dbReference type="ARBA" id="ARBA00022741"/>
    </source>
</evidence>
<evidence type="ECO:0000256" key="5">
    <source>
        <dbReference type="PROSITE-ProRule" id="PRU00169"/>
    </source>
</evidence>
<evidence type="ECO:0000259" key="6">
    <source>
        <dbReference type="PROSITE" id="PS50045"/>
    </source>
</evidence>
<dbReference type="PANTHER" id="PTHR32071:SF113">
    <property type="entry name" value="ALGINATE BIOSYNTHESIS TRANSCRIPTIONAL REGULATORY PROTEIN ALGB"/>
    <property type="match status" value="1"/>
</dbReference>
<name>A0A4U0P259_9SPHI</name>
<dbReference type="SMART" id="SM00382">
    <property type="entry name" value="AAA"/>
    <property type="match status" value="1"/>
</dbReference>
<dbReference type="InterPro" id="IPR001789">
    <property type="entry name" value="Sig_transdc_resp-reg_receiver"/>
</dbReference>
<sequence>MDLKKASILVLDDDQDLLTAARILLKSKVRKISVAHNPENLLATLAKEDIDLVLLDMNYKSTINTGNEGLFWLSQVKNKYPHIRVIMITAYAAVDLAVKSLKQGAADFIVKPWQNEQLIETLENALVEKKEFTVSTSSKAVHDDGIIGRSSIMADLQHKINKVAPTEANILILGENGTGKDLIAHAIHSRSLRSKSPYVKVDVGALTESLFESELFGYKKGAFTDAREDRKGRFENADKGTLFLDEIGNISLHQQSKLLSVLQNREVIPLGSSQPVPVDIRLLTATNVSLKSLSDESRFRKDLIYRINTVEIQVPPLRDRGDDVLLLAEHFLAFYSKKYNKLIEVIESDGLRKLTDYHFPGNVRELQYSIERAVIMSEERTLKANDILFSPIEQVEDLHPLDATPPNPRNLEELERKAIKSAIDRYNGNISKAAKELGLTRAALYRRLEKYDI</sequence>
<dbReference type="AlphaFoldDB" id="A0A4U0P259"/>
<dbReference type="Pfam" id="PF02954">
    <property type="entry name" value="HTH_8"/>
    <property type="match status" value="1"/>
</dbReference>
<dbReference type="SUPFAM" id="SSF52540">
    <property type="entry name" value="P-loop containing nucleoside triphosphate hydrolases"/>
    <property type="match status" value="1"/>
</dbReference>
<dbReference type="SUPFAM" id="SSF46689">
    <property type="entry name" value="Homeodomain-like"/>
    <property type="match status" value="1"/>
</dbReference>
<protein>
    <submittedName>
        <fullName evidence="8">Sigma-54-dependent Fis family transcriptional regulator</fullName>
    </submittedName>
</protein>